<keyword evidence="5" id="KW-0378">Hydrolase</keyword>
<comment type="caution">
    <text evidence="12">The sequence shown here is derived from an EMBL/GenBank/DDBJ whole genome shotgun (WGS) entry which is preliminary data.</text>
</comment>
<keyword evidence="2 12" id="KW-0645">Protease</keyword>
<accession>A0A2K1E3Y5</accession>
<evidence type="ECO:0000313" key="13">
    <source>
        <dbReference type="Proteomes" id="UP000236641"/>
    </source>
</evidence>
<evidence type="ECO:0000256" key="1">
    <source>
        <dbReference type="ARBA" id="ARBA00008721"/>
    </source>
</evidence>
<proteinExistence type="inferred from homology"/>
<keyword evidence="4 10" id="KW-0732">Signal</keyword>
<dbReference type="PANTHER" id="PTHR47466:SF1">
    <property type="entry name" value="METALLOPROTEASE MEP1 (AFU_ORTHOLOGUE AFUA_1G07730)-RELATED"/>
    <property type="match status" value="1"/>
</dbReference>
<reference evidence="12 13" key="1">
    <citation type="submission" date="2018-01" db="EMBL/GenBank/DDBJ databases">
        <title>The draft genome of Hanstruepera neustonica JCM19743.</title>
        <authorList>
            <person name="He R.-H."/>
            <person name="Du Z.-J."/>
        </authorList>
    </citation>
    <scope>NUCLEOTIDE SEQUENCE [LARGE SCALE GENOMIC DNA]</scope>
    <source>
        <strain evidence="12 13">JCM19743</strain>
    </source>
</reference>
<dbReference type="Pfam" id="PF05572">
    <property type="entry name" value="Peptidase_M43"/>
    <property type="match status" value="1"/>
</dbReference>
<organism evidence="12 13">
    <name type="scientific">Hanstruepera neustonica</name>
    <dbReference type="NCBI Taxonomy" id="1445657"/>
    <lineage>
        <taxon>Bacteria</taxon>
        <taxon>Pseudomonadati</taxon>
        <taxon>Bacteroidota</taxon>
        <taxon>Flavobacteriia</taxon>
        <taxon>Flavobacteriales</taxon>
        <taxon>Flavobacteriaceae</taxon>
        <taxon>Hanstruepera</taxon>
    </lineage>
</organism>
<dbReference type="OrthoDB" id="6278496at2"/>
<evidence type="ECO:0000313" key="12">
    <source>
        <dbReference type="EMBL" id="PNQ74985.1"/>
    </source>
</evidence>
<gene>
    <name evidence="12" type="ORF">C1T31_02285</name>
</gene>
<evidence type="ECO:0000256" key="7">
    <source>
        <dbReference type="ARBA" id="ARBA00023049"/>
    </source>
</evidence>
<dbReference type="CDD" id="cd04275">
    <property type="entry name" value="ZnMc_pappalysin_like"/>
    <property type="match status" value="1"/>
</dbReference>
<feature type="region of interest" description="Disordered" evidence="9">
    <location>
        <begin position="94"/>
        <end position="121"/>
    </location>
</feature>
<feature type="signal peptide" evidence="10">
    <location>
        <begin position="1"/>
        <end position="18"/>
    </location>
</feature>
<dbReference type="GO" id="GO:0008237">
    <property type="term" value="F:metallopeptidase activity"/>
    <property type="evidence" value="ECO:0007669"/>
    <property type="project" value="UniProtKB-KW"/>
</dbReference>
<dbReference type="Proteomes" id="UP000236641">
    <property type="component" value="Unassembled WGS sequence"/>
</dbReference>
<dbReference type="PANTHER" id="PTHR47466">
    <property type="match status" value="1"/>
</dbReference>
<sequence>MKKTLLGMAALALLFASCNDDQNSISTNDDQSKIDMSDFYVYTDADIDEAARIAEGKSKSCYSMVNLNRLLNENPDLEQTMFDIEYQTRKSIAAKKPDGAGNGNGNGGGNDGGGDPDPGFTDPVTIPVVVNIIEQFSGQVSTQQINSQIAILNEDYNDNNPNTNGVPAEFAGDVANCGISFTLAQVNRVVNTRSSWGTNDAMKDSGQGGIDVTDPSTYLNIWVCEIGGGILGYAQFPGGPSATDGVVIGTDYFGNNAAGGVYGDGRTGTHEVGHWLNLRHIWGDGNCRRDDFVADTPTSDGPNYGCPSYPTVNCRSNDMTMNYMDYVYDDCMYMFTNGQNARMRALFEAGGARASLAGN</sequence>
<keyword evidence="3" id="KW-0479">Metal-binding</keyword>
<dbReference type="InterPro" id="IPR008754">
    <property type="entry name" value="Peptidase_M43"/>
</dbReference>
<keyword evidence="7 12" id="KW-0482">Metalloprotease</keyword>
<dbReference type="InterPro" id="IPR024079">
    <property type="entry name" value="MetalloPept_cat_dom_sf"/>
</dbReference>
<dbReference type="EMBL" id="POWF01000001">
    <property type="protein sequence ID" value="PNQ74985.1"/>
    <property type="molecule type" value="Genomic_DNA"/>
</dbReference>
<dbReference type="PROSITE" id="PS51257">
    <property type="entry name" value="PROKAR_LIPOPROTEIN"/>
    <property type="match status" value="1"/>
</dbReference>
<evidence type="ECO:0000259" key="11">
    <source>
        <dbReference type="Pfam" id="PF05572"/>
    </source>
</evidence>
<feature type="compositionally biased region" description="Gly residues" evidence="9">
    <location>
        <begin position="100"/>
        <end position="116"/>
    </location>
</feature>
<name>A0A2K1E3Y5_9FLAO</name>
<evidence type="ECO:0000256" key="5">
    <source>
        <dbReference type="ARBA" id="ARBA00022801"/>
    </source>
</evidence>
<evidence type="ECO:0000256" key="10">
    <source>
        <dbReference type="SAM" id="SignalP"/>
    </source>
</evidence>
<evidence type="ECO:0000256" key="2">
    <source>
        <dbReference type="ARBA" id="ARBA00022670"/>
    </source>
</evidence>
<evidence type="ECO:0000256" key="3">
    <source>
        <dbReference type="ARBA" id="ARBA00022723"/>
    </source>
</evidence>
<evidence type="ECO:0000256" key="8">
    <source>
        <dbReference type="ARBA" id="ARBA00023157"/>
    </source>
</evidence>
<keyword evidence="13" id="KW-1185">Reference proteome</keyword>
<comment type="similarity">
    <text evidence="1">Belongs to the peptidase M43B family.</text>
</comment>
<evidence type="ECO:0000256" key="4">
    <source>
        <dbReference type="ARBA" id="ARBA00022729"/>
    </source>
</evidence>
<keyword evidence="6" id="KW-0862">Zinc</keyword>
<feature type="chain" id="PRO_5014454073" evidence="10">
    <location>
        <begin position="19"/>
        <end position="359"/>
    </location>
</feature>
<dbReference type="GO" id="GO:0046872">
    <property type="term" value="F:metal ion binding"/>
    <property type="evidence" value="ECO:0007669"/>
    <property type="project" value="UniProtKB-KW"/>
</dbReference>
<protein>
    <submittedName>
        <fullName evidence="12">Zinc metalloprotease</fullName>
    </submittedName>
</protein>
<dbReference type="SUPFAM" id="SSF55486">
    <property type="entry name" value="Metalloproteases ('zincins'), catalytic domain"/>
    <property type="match status" value="1"/>
</dbReference>
<evidence type="ECO:0000256" key="6">
    <source>
        <dbReference type="ARBA" id="ARBA00022833"/>
    </source>
</evidence>
<dbReference type="RefSeq" id="WP_103050836.1">
    <property type="nucleotide sequence ID" value="NZ_POWF01000001.1"/>
</dbReference>
<keyword evidence="8" id="KW-1015">Disulfide bond</keyword>
<evidence type="ECO:0000256" key="9">
    <source>
        <dbReference type="SAM" id="MobiDB-lite"/>
    </source>
</evidence>
<dbReference type="AlphaFoldDB" id="A0A2K1E3Y5"/>
<dbReference type="Gene3D" id="3.40.390.10">
    <property type="entry name" value="Collagenase (Catalytic Domain)"/>
    <property type="match status" value="1"/>
</dbReference>
<feature type="domain" description="Peptidase M43 pregnancy-associated plasma-A" evidence="11">
    <location>
        <begin position="214"/>
        <end position="346"/>
    </location>
</feature>
<dbReference type="GO" id="GO:0006508">
    <property type="term" value="P:proteolysis"/>
    <property type="evidence" value="ECO:0007669"/>
    <property type="project" value="UniProtKB-KW"/>
</dbReference>